<keyword evidence="2" id="KW-0472">Membrane</keyword>
<keyword evidence="2" id="KW-0812">Transmembrane</keyword>
<feature type="compositionally biased region" description="Low complexity" evidence="1">
    <location>
        <begin position="212"/>
        <end position="221"/>
    </location>
</feature>
<sequence>MIGEPEFDGEWESARPGERAEPERLPGPTGAPRGRWWWLLGGVVLASAVWGGALVVQDRFAASAASAGPRISYRHVEDLCARARLSELVRLTGQPFQERHTTHGSDPALDWASCGTSAGWSEGRTSYGSEVLVELHRRSEPGTEFGLGPGRRLGMPPNAFDVSEVPGLGERALYRRGIGLDRAELIVLDGGAVFTLSTEWFEDTGPDPTAPAPTGGPDETGLQTAMIEDMRSLMERLRA</sequence>
<evidence type="ECO:0000256" key="1">
    <source>
        <dbReference type="SAM" id="MobiDB-lite"/>
    </source>
</evidence>
<feature type="region of interest" description="Disordered" evidence="1">
    <location>
        <begin position="1"/>
        <end position="28"/>
    </location>
</feature>
<gene>
    <name evidence="3" type="ORF">OHU17_13655</name>
</gene>
<feature type="compositionally biased region" description="Basic and acidic residues" evidence="1">
    <location>
        <begin position="12"/>
        <end position="24"/>
    </location>
</feature>
<evidence type="ECO:0000313" key="3">
    <source>
        <dbReference type="EMBL" id="WUO46805.1"/>
    </source>
</evidence>
<accession>A0ABZ1RKY4</accession>
<feature type="transmembrane region" description="Helical" evidence="2">
    <location>
        <begin position="36"/>
        <end position="56"/>
    </location>
</feature>
<proteinExistence type="predicted"/>
<evidence type="ECO:0000313" key="4">
    <source>
        <dbReference type="Proteomes" id="UP001432075"/>
    </source>
</evidence>
<keyword evidence="4" id="KW-1185">Reference proteome</keyword>
<organism evidence="3 4">
    <name type="scientific">Streptomyces goshikiensis</name>
    <dbReference type="NCBI Taxonomy" id="1942"/>
    <lineage>
        <taxon>Bacteria</taxon>
        <taxon>Bacillati</taxon>
        <taxon>Actinomycetota</taxon>
        <taxon>Actinomycetes</taxon>
        <taxon>Kitasatosporales</taxon>
        <taxon>Streptomycetaceae</taxon>
        <taxon>Streptomyces</taxon>
    </lineage>
</organism>
<dbReference type="Proteomes" id="UP001432075">
    <property type="component" value="Chromosome"/>
</dbReference>
<keyword evidence="2" id="KW-1133">Transmembrane helix</keyword>
<protein>
    <submittedName>
        <fullName evidence="3">Uncharacterized protein</fullName>
    </submittedName>
</protein>
<feature type="compositionally biased region" description="Acidic residues" evidence="1">
    <location>
        <begin position="1"/>
        <end position="11"/>
    </location>
</feature>
<name>A0ABZ1RKY4_9ACTN</name>
<dbReference type="EMBL" id="CP108057">
    <property type="protein sequence ID" value="WUO46805.1"/>
    <property type="molecule type" value="Genomic_DNA"/>
</dbReference>
<reference evidence="3" key="1">
    <citation type="submission" date="2022-10" db="EMBL/GenBank/DDBJ databases">
        <title>The complete genomes of actinobacterial strains from the NBC collection.</title>
        <authorList>
            <person name="Joergensen T.S."/>
            <person name="Alvarez Arevalo M."/>
            <person name="Sterndorff E.B."/>
            <person name="Faurdal D."/>
            <person name="Vuksanovic O."/>
            <person name="Mourched A.-S."/>
            <person name="Charusanti P."/>
            <person name="Shaw S."/>
            <person name="Blin K."/>
            <person name="Weber T."/>
        </authorList>
    </citation>
    <scope>NUCLEOTIDE SEQUENCE</scope>
    <source>
        <strain evidence="3">NBC_00283</strain>
    </source>
</reference>
<evidence type="ECO:0000256" key="2">
    <source>
        <dbReference type="SAM" id="Phobius"/>
    </source>
</evidence>
<feature type="region of interest" description="Disordered" evidence="1">
    <location>
        <begin position="202"/>
        <end position="221"/>
    </location>
</feature>
<dbReference type="RefSeq" id="WP_073795162.1">
    <property type="nucleotide sequence ID" value="NZ_CP108057.1"/>
</dbReference>